<dbReference type="GO" id="GO:0005882">
    <property type="term" value="C:intermediate filament"/>
    <property type="evidence" value="ECO:0007669"/>
    <property type="project" value="UniProtKB-KW"/>
</dbReference>
<dbReference type="GO" id="GO:0051664">
    <property type="term" value="P:nuclear pore localization"/>
    <property type="evidence" value="ECO:0007669"/>
    <property type="project" value="TreeGrafter"/>
</dbReference>
<name>A0A8B6EC67_MYTGA</name>
<evidence type="ECO:0000256" key="1">
    <source>
        <dbReference type="ARBA" id="ARBA00022754"/>
    </source>
</evidence>
<dbReference type="GO" id="GO:0006998">
    <property type="term" value="P:nuclear envelope organization"/>
    <property type="evidence" value="ECO:0007669"/>
    <property type="project" value="TreeGrafter"/>
</dbReference>
<sequence length="806" mass="91555">MATKTPKSSKKTIITTTTTQRTSTPSTSAASSPGRRARSPSPARISRQAEKEELSSLNDRLAAYIDRVRYLENENSRLQVAVKSTEETVTREVSSVKHLYEQELEDARKLLDDTAKEKARLQIEASKLKAETDEWRSKYYKRDKEAKDAEGQLLGLQKELADLEGKLAVSEQQRKHWEKEYNKIKGDIAMLERQLATSKKQLEEETLARVDLQNRLQTMKEELTFKSQMHEQDFDVLEEVKNNFKDFKEIIFVIKDSRHSVKYNSEDLDNLSEEIQFKLYGTNSQNNVYFNTFLFNDNQISFRIGLRMHKSIQKDLFNIQKCSKNLVNEINNQYIMFDKARSKITKSLNEMILNDFQCYSFASRKRTISIERFGVKIEKFIRMGQGKQFNSLFTAQEVKRLAKKHVSSIVNEKLKHGGNGINTKLIKLRGKNRKSSATASSKVNISKLEAENAAQMIYTDLNIKAKEYQERVGIFSSHLEDECTNSPLHGVSIHELKILAYRHAKVSGFGYIDGTVCVYIKGSTEDDKKEVLAFFEKYVNTTEYDFKIEFRKKREITYFAKLENGSRINKLKTAGTGPKGYGTLGMFLEDNNGTYFFTTCAHVIGEHGEAYLPDDNTKIGENVFVCHPNTVTDNVINHSPKMDLSLIRVCPDFDMECKLGLKSVHGNIIKGTIFKGDIFEILGRRLYKWGATEPYLQTGKCTGIEEDEFIHIQINTDNFAKPGDSGAIICAGRDDDTALAAFVLVGEEMTVQKDKKTTYVVYKIADALEIVAHMTRAKKACLCTKTLTVCSASSSGSTNRAEAKSS</sequence>
<comment type="caution">
    <text evidence="5">The sequence shown here is derived from an EMBL/GenBank/DDBJ whole genome shotgun (WGS) entry which is preliminary data.</text>
</comment>
<dbReference type="EMBL" id="UYJE01004807">
    <property type="protein sequence ID" value="VDI31587.1"/>
    <property type="molecule type" value="Genomic_DNA"/>
</dbReference>
<dbReference type="GO" id="GO:0007097">
    <property type="term" value="P:nuclear migration"/>
    <property type="evidence" value="ECO:0007669"/>
    <property type="project" value="TreeGrafter"/>
</dbReference>
<evidence type="ECO:0000256" key="2">
    <source>
        <dbReference type="ARBA" id="ARBA00023054"/>
    </source>
</evidence>
<dbReference type="InterPro" id="IPR039008">
    <property type="entry name" value="IF_rod_dom"/>
</dbReference>
<evidence type="ECO:0000313" key="6">
    <source>
        <dbReference type="Proteomes" id="UP000596742"/>
    </source>
</evidence>
<dbReference type="SMART" id="SM01391">
    <property type="entry name" value="Filament"/>
    <property type="match status" value="1"/>
</dbReference>
<evidence type="ECO:0000259" key="4">
    <source>
        <dbReference type="PROSITE" id="PS51842"/>
    </source>
</evidence>
<dbReference type="Pfam" id="PF00038">
    <property type="entry name" value="Filament"/>
    <property type="match status" value="1"/>
</dbReference>
<dbReference type="GO" id="GO:0090435">
    <property type="term" value="P:protein localization to nuclear envelope"/>
    <property type="evidence" value="ECO:0007669"/>
    <property type="project" value="TreeGrafter"/>
</dbReference>
<dbReference type="InterPro" id="IPR009003">
    <property type="entry name" value="Peptidase_S1_PA"/>
</dbReference>
<dbReference type="PANTHER" id="PTHR45721">
    <property type="entry name" value="LAMIN DM0-RELATED"/>
    <property type="match status" value="1"/>
</dbReference>
<keyword evidence="6" id="KW-1185">Reference proteome</keyword>
<proteinExistence type="predicted"/>
<accession>A0A8B6EC67</accession>
<dbReference type="PROSITE" id="PS51842">
    <property type="entry name" value="IF_ROD_2"/>
    <property type="match status" value="1"/>
</dbReference>
<dbReference type="OrthoDB" id="6131909at2759"/>
<dbReference type="GO" id="GO:0005200">
    <property type="term" value="F:structural constituent of cytoskeleton"/>
    <property type="evidence" value="ECO:0007669"/>
    <property type="project" value="TreeGrafter"/>
</dbReference>
<feature type="compositionally biased region" description="Low complexity" evidence="3">
    <location>
        <begin position="1"/>
        <end position="46"/>
    </location>
</feature>
<reference evidence="5" key="1">
    <citation type="submission" date="2018-11" db="EMBL/GenBank/DDBJ databases">
        <authorList>
            <person name="Alioto T."/>
            <person name="Alioto T."/>
        </authorList>
    </citation>
    <scope>NUCLEOTIDE SEQUENCE</scope>
</reference>
<organism evidence="5 6">
    <name type="scientific">Mytilus galloprovincialis</name>
    <name type="common">Mediterranean mussel</name>
    <dbReference type="NCBI Taxonomy" id="29158"/>
    <lineage>
        <taxon>Eukaryota</taxon>
        <taxon>Metazoa</taxon>
        <taxon>Spiralia</taxon>
        <taxon>Lophotrochozoa</taxon>
        <taxon>Mollusca</taxon>
        <taxon>Bivalvia</taxon>
        <taxon>Autobranchia</taxon>
        <taxon>Pteriomorphia</taxon>
        <taxon>Mytilida</taxon>
        <taxon>Mytiloidea</taxon>
        <taxon>Mytilidae</taxon>
        <taxon>Mytilinae</taxon>
        <taxon>Mytilus</taxon>
    </lineage>
</organism>
<dbReference type="Proteomes" id="UP000596742">
    <property type="component" value="Unassembled WGS sequence"/>
</dbReference>
<evidence type="ECO:0000256" key="3">
    <source>
        <dbReference type="SAM" id="MobiDB-lite"/>
    </source>
</evidence>
<dbReference type="SUPFAM" id="SSF64593">
    <property type="entry name" value="Intermediate filament protein, coiled coil region"/>
    <property type="match status" value="1"/>
</dbReference>
<dbReference type="AlphaFoldDB" id="A0A8B6EC67"/>
<feature type="region of interest" description="Disordered" evidence="3">
    <location>
        <begin position="1"/>
        <end position="53"/>
    </location>
</feature>
<dbReference type="PANTHER" id="PTHR45721:SF11">
    <property type="entry name" value="LAMIN DM0-RELATED"/>
    <property type="match status" value="1"/>
</dbReference>
<dbReference type="GO" id="GO:0005652">
    <property type="term" value="C:nuclear lamina"/>
    <property type="evidence" value="ECO:0007669"/>
    <property type="project" value="TreeGrafter"/>
</dbReference>
<keyword evidence="1" id="KW-0403">Intermediate filament</keyword>
<dbReference type="SUPFAM" id="SSF50494">
    <property type="entry name" value="Trypsin-like serine proteases"/>
    <property type="match status" value="1"/>
</dbReference>
<dbReference type="Gene3D" id="1.20.5.1160">
    <property type="entry name" value="Vasodilator-stimulated phosphoprotein"/>
    <property type="match status" value="1"/>
</dbReference>
<gene>
    <name evidence="5" type="ORF">MGAL_10B030651</name>
</gene>
<feature type="domain" description="IF rod" evidence="4">
    <location>
        <begin position="50"/>
        <end position="232"/>
    </location>
</feature>
<dbReference type="GO" id="GO:0031507">
    <property type="term" value="P:heterochromatin formation"/>
    <property type="evidence" value="ECO:0007669"/>
    <property type="project" value="TreeGrafter"/>
</dbReference>
<keyword evidence="2" id="KW-0175">Coiled coil</keyword>
<protein>
    <submittedName>
        <fullName evidence="5">Lamin B</fullName>
    </submittedName>
</protein>
<evidence type="ECO:0000313" key="5">
    <source>
        <dbReference type="EMBL" id="VDI31587.1"/>
    </source>
</evidence>